<proteinExistence type="predicted"/>
<dbReference type="SUPFAM" id="SSF47413">
    <property type="entry name" value="lambda repressor-like DNA-binding domains"/>
    <property type="match status" value="1"/>
</dbReference>
<dbReference type="RefSeq" id="WP_233544201.1">
    <property type="nucleotide sequence ID" value="NZ_CACRTL010000031.1"/>
</dbReference>
<protein>
    <submittedName>
        <fullName evidence="2">Helix-turn-helix</fullName>
    </submittedName>
</protein>
<accession>A0A6N3DGF3</accession>
<dbReference type="GO" id="GO:0003677">
    <property type="term" value="F:DNA binding"/>
    <property type="evidence" value="ECO:0007669"/>
    <property type="project" value="InterPro"/>
</dbReference>
<dbReference type="CDD" id="cd00093">
    <property type="entry name" value="HTH_XRE"/>
    <property type="match status" value="1"/>
</dbReference>
<dbReference type="EMBL" id="CACRTL010000031">
    <property type="protein sequence ID" value="VYU24603.1"/>
    <property type="molecule type" value="Genomic_DNA"/>
</dbReference>
<dbReference type="PROSITE" id="PS50943">
    <property type="entry name" value="HTH_CROC1"/>
    <property type="match status" value="1"/>
</dbReference>
<organism evidence="2">
    <name type="scientific">Thomasclavelia ramosa</name>
    <dbReference type="NCBI Taxonomy" id="1547"/>
    <lineage>
        <taxon>Bacteria</taxon>
        <taxon>Bacillati</taxon>
        <taxon>Bacillota</taxon>
        <taxon>Erysipelotrichia</taxon>
        <taxon>Erysipelotrichales</taxon>
        <taxon>Coprobacillaceae</taxon>
        <taxon>Thomasclavelia</taxon>
    </lineage>
</organism>
<gene>
    <name evidence="2" type="ORF">CRLFYP8_03306</name>
</gene>
<feature type="domain" description="HTH cro/C1-type" evidence="1">
    <location>
        <begin position="1"/>
        <end position="47"/>
    </location>
</feature>
<dbReference type="Gene3D" id="1.10.260.40">
    <property type="entry name" value="lambda repressor-like DNA-binding domains"/>
    <property type="match status" value="1"/>
</dbReference>
<dbReference type="InterPro" id="IPR010982">
    <property type="entry name" value="Lambda_DNA-bd_dom_sf"/>
</dbReference>
<sequence length="60" mass="7090">MSQAELARRTGIRPATINEMYWEFAERVNLEHIDLICKALGCRIEDFMEVVYENNDEKIN</sequence>
<dbReference type="Pfam" id="PF13443">
    <property type="entry name" value="HTH_26"/>
    <property type="match status" value="1"/>
</dbReference>
<dbReference type="InterPro" id="IPR001387">
    <property type="entry name" value="Cro/C1-type_HTH"/>
</dbReference>
<dbReference type="AlphaFoldDB" id="A0A6N3DGF3"/>
<evidence type="ECO:0000313" key="2">
    <source>
        <dbReference type="EMBL" id="VYU24603.1"/>
    </source>
</evidence>
<evidence type="ECO:0000259" key="1">
    <source>
        <dbReference type="PROSITE" id="PS50943"/>
    </source>
</evidence>
<name>A0A6N3DGF3_9FIRM</name>
<reference evidence="2" key="1">
    <citation type="submission" date="2019-11" db="EMBL/GenBank/DDBJ databases">
        <authorList>
            <person name="Feng L."/>
        </authorList>
    </citation>
    <scope>NUCLEOTIDE SEQUENCE</scope>
    <source>
        <strain evidence="2">CramosumLFYP8</strain>
    </source>
</reference>